<gene>
    <name evidence="1" type="ORF">MU516_06280</name>
</gene>
<name>A0ABT2K892_9RHOB</name>
<organism evidence="1 2">
    <name type="scientific">Paracoccus maritimus</name>
    <dbReference type="NCBI Taxonomy" id="2933292"/>
    <lineage>
        <taxon>Bacteria</taxon>
        <taxon>Pseudomonadati</taxon>
        <taxon>Pseudomonadota</taxon>
        <taxon>Alphaproteobacteria</taxon>
        <taxon>Rhodobacterales</taxon>
        <taxon>Paracoccaceae</taxon>
        <taxon>Paracoccus</taxon>
    </lineage>
</organism>
<dbReference type="Pfam" id="PF10094">
    <property type="entry name" value="DUF2332"/>
    <property type="match status" value="1"/>
</dbReference>
<accession>A0ABT2K892</accession>
<protein>
    <submittedName>
        <fullName evidence="1">DUF2332 family protein</fullName>
    </submittedName>
</protein>
<dbReference type="InterPro" id="IPR011200">
    <property type="entry name" value="UCP012608"/>
</dbReference>
<proteinExistence type="predicted"/>
<evidence type="ECO:0000313" key="1">
    <source>
        <dbReference type="EMBL" id="MCT4332473.1"/>
    </source>
</evidence>
<dbReference type="PIRSF" id="PIRSF012608">
    <property type="entry name" value="UCP012608"/>
    <property type="match status" value="1"/>
</dbReference>
<reference evidence="1 2" key="1">
    <citation type="submission" date="2022-04" db="EMBL/GenBank/DDBJ databases">
        <title>Paracoccus sp. YLB-12 draft genome sequence.</title>
        <authorList>
            <person name="Yu L."/>
        </authorList>
    </citation>
    <scope>NUCLEOTIDE SEQUENCE [LARGE SCALE GENOMIC DNA]</scope>
    <source>
        <strain evidence="1 2">YLB-12</strain>
    </source>
</reference>
<evidence type="ECO:0000313" key="2">
    <source>
        <dbReference type="Proteomes" id="UP001320702"/>
    </source>
</evidence>
<dbReference type="Proteomes" id="UP001320702">
    <property type="component" value="Unassembled WGS sequence"/>
</dbReference>
<dbReference type="EMBL" id="JANAVZ010000003">
    <property type="protein sequence ID" value="MCT4332473.1"/>
    <property type="molecule type" value="Genomic_DNA"/>
</dbReference>
<comment type="caution">
    <text evidence="1">The sequence shown here is derived from an EMBL/GenBank/DDBJ whole genome shotgun (WGS) entry which is preliminary data.</text>
</comment>
<dbReference type="RefSeq" id="WP_260276369.1">
    <property type="nucleotide sequence ID" value="NZ_JANAVZ010000003.1"/>
</dbReference>
<keyword evidence="2" id="KW-1185">Reference proteome</keyword>
<sequence length="372" mass="39273">MSDQPVRDAFRDQARSCAALGSPFTAALCASLARILDADHGRVAARVLGWPGDPTSRADSVPLRLCGALHALVLTGADPALAATYRARVVDETAILAALLTHEDTVLDLLDSPPQTNEVARSAAIITAARFLGTCCKLPIRALELGASAGLNLNFGRYHLSPVPADLSSGVPALPDGDPVAVSGHEDPPDEVYLRPDWHGDAPTGDVAVIDAEGVDLRPIDPITDGLRLMAYCWADQDVRLARLRAALALARTHPPRVAAGDAAGWLQDRLSRPAPGRLTLVYHTVAAQYFPQSTQVACEAALQAAAAAADATAPVAHFAMEADGGEGAALTLRLWDGHARGWHLGRADFHGRWVRWNPIATQGLGEGRADR</sequence>